<dbReference type="EMBL" id="BPLR01021168">
    <property type="protein sequence ID" value="GIX86755.1"/>
    <property type="molecule type" value="Genomic_DNA"/>
</dbReference>
<accession>A0AAV4NPC0</accession>
<name>A0AAV4NPC0_CAEEX</name>
<evidence type="ECO:0008006" key="3">
    <source>
        <dbReference type="Google" id="ProtNLM"/>
    </source>
</evidence>
<dbReference type="Proteomes" id="UP001054945">
    <property type="component" value="Unassembled WGS sequence"/>
</dbReference>
<evidence type="ECO:0000313" key="1">
    <source>
        <dbReference type="EMBL" id="GIX86755.1"/>
    </source>
</evidence>
<comment type="caution">
    <text evidence="1">The sequence shown here is derived from an EMBL/GenBank/DDBJ whole genome shotgun (WGS) entry which is preliminary data.</text>
</comment>
<keyword evidence="2" id="KW-1185">Reference proteome</keyword>
<gene>
    <name evidence="1" type="ORF">CEXT_228841</name>
</gene>
<reference evidence="1 2" key="1">
    <citation type="submission" date="2021-06" db="EMBL/GenBank/DDBJ databases">
        <title>Caerostris extrusa draft genome.</title>
        <authorList>
            <person name="Kono N."/>
            <person name="Arakawa K."/>
        </authorList>
    </citation>
    <scope>NUCLEOTIDE SEQUENCE [LARGE SCALE GENOMIC DNA]</scope>
</reference>
<protein>
    <recommendedName>
        <fullName evidence="3">Ycf15</fullName>
    </recommendedName>
</protein>
<sequence length="77" mass="8991">MILIYLSTPRIPSGQARTWLMQIYGDLGKYLNSHSRGKSHFKRFIFASQFVIRARAIWSSSAFNENVQRQPIHKSNH</sequence>
<dbReference type="AlphaFoldDB" id="A0AAV4NPC0"/>
<evidence type="ECO:0000313" key="2">
    <source>
        <dbReference type="Proteomes" id="UP001054945"/>
    </source>
</evidence>
<proteinExistence type="predicted"/>
<organism evidence="1 2">
    <name type="scientific">Caerostris extrusa</name>
    <name type="common">Bark spider</name>
    <name type="synonym">Caerostris bankana</name>
    <dbReference type="NCBI Taxonomy" id="172846"/>
    <lineage>
        <taxon>Eukaryota</taxon>
        <taxon>Metazoa</taxon>
        <taxon>Ecdysozoa</taxon>
        <taxon>Arthropoda</taxon>
        <taxon>Chelicerata</taxon>
        <taxon>Arachnida</taxon>
        <taxon>Araneae</taxon>
        <taxon>Araneomorphae</taxon>
        <taxon>Entelegynae</taxon>
        <taxon>Araneoidea</taxon>
        <taxon>Araneidae</taxon>
        <taxon>Caerostris</taxon>
    </lineage>
</organism>